<dbReference type="PANTHER" id="PTHR33240:SF15">
    <property type="entry name" value="GAG-PRO-LIKE PROTEIN"/>
    <property type="match status" value="1"/>
</dbReference>
<dbReference type="AlphaFoldDB" id="A0AAW2N8A4"/>
<dbReference type="Gene3D" id="2.40.70.10">
    <property type="entry name" value="Acid Proteases"/>
    <property type="match status" value="1"/>
</dbReference>
<comment type="caution">
    <text evidence="1">The sequence shown here is derived from an EMBL/GenBank/DDBJ whole genome shotgun (WGS) entry which is preliminary data.</text>
</comment>
<dbReference type="InterPro" id="IPR021109">
    <property type="entry name" value="Peptidase_aspartic_dom_sf"/>
</dbReference>
<reference evidence="1" key="2">
    <citation type="journal article" date="2024" name="Plant">
        <title>Genomic evolution and insights into agronomic trait innovations of Sesamum species.</title>
        <authorList>
            <person name="Miao H."/>
            <person name="Wang L."/>
            <person name="Qu L."/>
            <person name="Liu H."/>
            <person name="Sun Y."/>
            <person name="Le M."/>
            <person name="Wang Q."/>
            <person name="Wei S."/>
            <person name="Zheng Y."/>
            <person name="Lin W."/>
            <person name="Duan Y."/>
            <person name="Cao H."/>
            <person name="Xiong S."/>
            <person name="Wang X."/>
            <person name="Wei L."/>
            <person name="Li C."/>
            <person name="Ma Q."/>
            <person name="Ju M."/>
            <person name="Zhao R."/>
            <person name="Li G."/>
            <person name="Mu C."/>
            <person name="Tian Q."/>
            <person name="Mei H."/>
            <person name="Zhang T."/>
            <person name="Gao T."/>
            <person name="Zhang H."/>
        </authorList>
    </citation>
    <scope>NUCLEOTIDE SEQUENCE</scope>
    <source>
        <strain evidence="1">G01</strain>
    </source>
</reference>
<reference evidence="1" key="1">
    <citation type="submission" date="2020-06" db="EMBL/GenBank/DDBJ databases">
        <authorList>
            <person name="Li T."/>
            <person name="Hu X."/>
            <person name="Zhang T."/>
            <person name="Song X."/>
            <person name="Zhang H."/>
            <person name="Dai N."/>
            <person name="Sheng W."/>
            <person name="Hou X."/>
            <person name="Wei L."/>
        </authorList>
    </citation>
    <scope>NUCLEOTIDE SEQUENCE</scope>
    <source>
        <strain evidence="1">G01</strain>
        <tissue evidence="1">Leaf</tissue>
    </source>
</reference>
<evidence type="ECO:0008006" key="2">
    <source>
        <dbReference type="Google" id="ProtNLM"/>
    </source>
</evidence>
<accession>A0AAW2N8A4</accession>
<dbReference type="EMBL" id="JACGWK010000008">
    <property type="protein sequence ID" value="KAL0339393.1"/>
    <property type="molecule type" value="Genomic_DNA"/>
</dbReference>
<dbReference type="CDD" id="cd00303">
    <property type="entry name" value="retropepsin_like"/>
    <property type="match status" value="1"/>
</dbReference>
<organism evidence="1">
    <name type="scientific">Sesamum angustifolium</name>
    <dbReference type="NCBI Taxonomy" id="2727405"/>
    <lineage>
        <taxon>Eukaryota</taxon>
        <taxon>Viridiplantae</taxon>
        <taxon>Streptophyta</taxon>
        <taxon>Embryophyta</taxon>
        <taxon>Tracheophyta</taxon>
        <taxon>Spermatophyta</taxon>
        <taxon>Magnoliopsida</taxon>
        <taxon>eudicotyledons</taxon>
        <taxon>Gunneridae</taxon>
        <taxon>Pentapetalae</taxon>
        <taxon>asterids</taxon>
        <taxon>lamiids</taxon>
        <taxon>Lamiales</taxon>
        <taxon>Pedaliaceae</taxon>
        <taxon>Sesamum</taxon>
    </lineage>
</organism>
<gene>
    <name evidence="1" type="ORF">Sangu_1461400</name>
</gene>
<sequence length="177" mass="19553">MDVEPVEYTPLIQFRQAEQRGPRMTSNDALVITALLANYEVGRIFIDLGSSVDILFSKAYDQMQLGDVPLKVTNTSLCGFVGEVVHSRGMISLPLTLGETPLGMAHVLKFLVVDIPSAYNVILGRPTLNAFQVVVSTYHMNIKFLVNGGVSEVQANTLQARKCYIEIIKKGRKRPIT</sequence>
<protein>
    <recommendedName>
        <fullName evidence="2">Aspartic peptidase DDI1-type domain-containing protein</fullName>
    </recommendedName>
</protein>
<proteinExistence type="predicted"/>
<evidence type="ECO:0000313" key="1">
    <source>
        <dbReference type="EMBL" id="KAL0339393.1"/>
    </source>
</evidence>
<dbReference type="PANTHER" id="PTHR33240">
    <property type="entry name" value="OS08G0508500 PROTEIN"/>
    <property type="match status" value="1"/>
</dbReference>
<name>A0AAW2N8A4_9LAMI</name>